<comment type="caution">
    <text evidence="17">The sequence shown here is derived from an EMBL/GenBank/DDBJ whole genome shotgun (WGS) entry which is preliminary data.</text>
</comment>
<keyword evidence="10 12" id="KW-0560">Oxidoreductase</keyword>
<dbReference type="Gene3D" id="3.40.430.10">
    <property type="entry name" value="Dihydrofolate Reductase, subunit A"/>
    <property type="match status" value="1"/>
</dbReference>
<dbReference type="Pfam" id="PF00383">
    <property type="entry name" value="dCMP_cyt_deam_1"/>
    <property type="match status" value="1"/>
</dbReference>
<dbReference type="PANTHER" id="PTHR38011:SF7">
    <property type="entry name" value="2,5-DIAMINO-6-RIBOSYLAMINO-4(3H)-PYRIMIDINONE 5'-PHOSPHATE REDUCTASE"/>
    <property type="match status" value="1"/>
</dbReference>
<dbReference type="SUPFAM" id="SSF53927">
    <property type="entry name" value="Cytidine deaminase-like"/>
    <property type="match status" value="1"/>
</dbReference>
<evidence type="ECO:0000313" key="18">
    <source>
        <dbReference type="Proteomes" id="UP000233387"/>
    </source>
</evidence>
<feature type="binding site" evidence="14">
    <location>
        <begin position="285"/>
        <end position="291"/>
    </location>
    <ligand>
        <name>NADP(+)</name>
        <dbReference type="ChEBI" id="CHEBI:58349"/>
    </ligand>
</feature>
<dbReference type="SUPFAM" id="SSF53597">
    <property type="entry name" value="Dihydrofolate reductase-like"/>
    <property type="match status" value="1"/>
</dbReference>
<keyword evidence="12" id="KW-0378">Hydrolase</keyword>
<evidence type="ECO:0000256" key="15">
    <source>
        <dbReference type="PIRSR" id="PIRSR006769-3"/>
    </source>
</evidence>
<evidence type="ECO:0000256" key="4">
    <source>
        <dbReference type="ARBA" id="ARBA00005259"/>
    </source>
</evidence>
<feature type="binding site" evidence="14">
    <location>
        <position position="156"/>
    </location>
    <ligand>
        <name>NADP(+)</name>
        <dbReference type="ChEBI" id="CHEBI:58349"/>
    </ligand>
</feature>
<comment type="pathway">
    <text evidence="2 12">Cofactor biosynthesis; riboflavin biosynthesis; 5-amino-6-(D-ribitylamino)uracil from GTP: step 2/4.</text>
</comment>
<evidence type="ECO:0000256" key="7">
    <source>
        <dbReference type="ARBA" id="ARBA00022723"/>
    </source>
</evidence>
<comment type="similarity">
    <text evidence="5 12">In the C-terminal section; belongs to the HTP reductase family.</text>
</comment>
<evidence type="ECO:0000256" key="6">
    <source>
        <dbReference type="ARBA" id="ARBA00022619"/>
    </source>
</evidence>
<keyword evidence="11" id="KW-0511">Multifunctional enzyme</keyword>
<evidence type="ECO:0000256" key="5">
    <source>
        <dbReference type="ARBA" id="ARBA00007417"/>
    </source>
</evidence>
<dbReference type="EC" id="1.1.1.193" evidence="12"/>
<dbReference type="Gene3D" id="3.40.140.10">
    <property type="entry name" value="Cytidine Deaminase, domain 2"/>
    <property type="match status" value="1"/>
</dbReference>
<protein>
    <recommendedName>
        <fullName evidence="12">Riboflavin biosynthesis protein RibD</fullName>
    </recommendedName>
    <domain>
        <recommendedName>
            <fullName evidence="12">Diaminohydroxyphosphoribosylaminopyrimidine deaminase</fullName>
            <shortName evidence="12">DRAP deaminase</shortName>
            <ecNumber evidence="12">3.5.4.26</ecNumber>
        </recommendedName>
        <alternativeName>
            <fullName evidence="12">Riboflavin-specific deaminase</fullName>
        </alternativeName>
    </domain>
    <domain>
        <recommendedName>
            <fullName evidence="12">5-amino-6-(5-phosphoribosylamino)uracil reductase</fullName>
            <ecNumber evidence="12">1.1.1.193</ecNumber>
        </recommendedName>
        <alternativeName>
            <fullName evidence="12">HTP reductase</fullName>
        </alternativeName>
    </domain>
</protein>
<feature type="binding site" evidence="14">
    <location>
        <position position="186"/>
    </location>
    <ligand>
        <name>substrate</name>
    </ligand>
</feature>
<evidence type="ECO:0000256" key="12">
    <source>
        <dbReference type="PIRNR" id="PIRNR006769"/>
    </source>
</evidence>
<dbReference type="EC" id="3.5.4.26" evidence="12"/>
<evidence type="ECO:0000256" key="1">
    <source>
        <dbReference type="ARBA" id="ARBA00002151"/>
    </source>
</evidence>
<keyword evidence="6 12" id="KW-0686">Riboflavin biosynthesis</keyword>
<dbReference type="CDD" id="cd01284">
    <property type="entry name" value="Riboflavin_deaminase-reductase"/>
    <property type="match status" value="1"/>
</dbReference>
<dbReference type="NCBIfam" id="TIGR00326">
    <property type="entry name" value="eubact_ribD"/>
    <property type="match status" value="1"/>
</dbReference>
<dbReference type="GO" id="GO:0008835">
    <property type="term" value="F:diaminohydroxyphosphoribosylaminopyrimidine deaminase activity"/>
    <property type="evidence" value="ECO:0007669"/>
    <property type="project" value="UniProtKB-EC"/>
</dbReference>
<comment type="pathway">
    <text evidence="3 12">Cofactor biosynthesis; riboflavin biosynthesis; 5-amino-6-(D-ribitylamino)uracil from GTP: step 3/4.</text>
</comment>
<comment type="function">
    <text evidence="1 12">Converts 2,5-diamino-6-(ribosylamino)-4(3h)-pyrimidinone 5'-phosphate into 5-amino-6-(ribosylamino)-2,4(1h,3h)-pyrimidinedione 5'-phosphate.</text>
</comment>
<dbReference type="InterPro" id="IPR016193">
    <property type="entry name" value="Cytidine_deaminase-like"/>
</dbReference>
<dbReference type="EMBL" id="NKXO01000005">
    <property type="protein sequence ID" value="PKQ70548.1"/>
    <property type="molecule type" value="Genomic_DNA"/>
</dbReference>
<dbReference type="UniPathway" id="UPA00275">
    <property type="reaction ID" value="UER00401"/>
</dbReference>
<feature type="domain" description="CMP/dCMP-type deaminase" evidence="16">
    <location>
        <begin position="1"/>
        <end position="125"/>
    </location>
</feature>
<accession>A0A2N3IJW7</accession>
<dbReference type="InterPro" id="IPR050765">
    <property type="entry name" value="Riboflavin_Biosynth_HTPR"/>
</dbReference>
<evidence type="ECO:0000259" key="16">
    <source>
        <dbReference type="PROSITE" id="PS51747"/>
    </source>
</evidence>
<dbReference type="InterPro" id="IPR016192">
    <property type="entry name" value="APOBEC/CMP_deaminase_Zn-bd"/>
</dbReference>
<feature type="binding site" evidence="14">
    <location>
        <position position="283"/>
    </location>
    <ligand>
        <name>substrate</name>
    </ligand>
</feature>
<dbReference type="PIRSF" id="PIRSF006769">
    <property type="entry name" value="RibD"/>
    <property type="match status" value="1"/>
</dbReference>
<comment type="catalytic activity">
    <reaction evidence="12">
        <text>2,5-diamino-6-hydroxy-4-(5-phosphoribosylamino)-pyrimidine + H2O + H(+) = 5-amino-6-(5-phospho-D-ribosylamino)uracil + NH4(+)</text>
        <dbReference type="Rhea" id="RHEA:21868"/>
        <dbReference type="ChEBI" id="CHEBI:15377"/>
        <dbReference type="ChEBI" id="CHEBI:15378"/>
        <dbReference type="ChEBI" id="CHEBI:28938"/>
        <dbReference type="ChEBI" id="CHEBI:58453"/>
        <dbReference type="ChEBI" id="CHEBI:58614"/>
        <dbReference type="EC" id="3.5.4.26"/>
    </reaction>
</comment>
<evidence type="ECO:0000256" key="9">
    <source>
        <dbReference type="ARBA" id="ARBA00022857"/>
    </source>
</evidence>
<sequence>MSDTDLMQRVLQLATLGTGSVAPNPLVGCVIVYQDRIIGEGWHKEYGKSHAEVNAIASVTHLELLADSTLYVNLEPCSHFGKTPPCANLIVEKKIPRVVIANLDSNPLVAGRGVQILKNAGIEVKVGVLEQEARYLNRRFFTFMEKKRPYIILKWAETADGFIARKDFSSKWISNIHSRTLVHKWRSEEQAIMIGTNTAYYDNPQLNVREWIGRNPIRILIDKNLNLPLTHHIFDGSQPTFCYNLQKSETSANLHFIRLDKDFFLENLLQDLFERKVQSVLVEGGAKLLQSFIEKNLWDEARVFVSQVRFEEGISAPKLPFSAKKVQDVQGDKLFLYENHFVGK</sequence>
<dbReference type="GO" id="GO:0008703">
    <property type="term" value="F:5-amino-6-(5-phosphoribosylamino)uracil reductase activity"/>
    <property type="evidence" value="ECO:0007669"/>
    <property type="project" value="UniProtKB-EC"/>
</dbReference>
<dbReference type="PANTHER" id="PTHR38011">
    <property type="entry name" value="DIHYDROFOLATE REDUCTASE FAMILY PROTEIN (AFU_ORTHOLOGUE AFUA_8G06820)"/>
    <property type="match status" value="1"/>
</dbReference>
<feature type="binding site" evidence="14">
    <location>
        <position position="209"/>
    </location>
    <ligand>
        <name>substrate</name>
    </ligand>
</feature>
<dbReference type="PROSITE" id="PS00903">
    <property type="entry name" value="CYT_DCMP_DEAMINASES_1"/>
    <property type="match status" value="1"/>
</dbReference>
<proteinExistence type="inferred from homology"/>
<evidence type="ECO:0000256" key="3">
    <source>
        <dbReference type="ARBA" id="ARBA00004910"/>
    </source>
</evidence>
<comment type="similarity">
    <text evidence="4 12">In the N-terminal section; belongs to the cytidine and deoxycytidylate deaminase family.</text>
</comment>
<comment type="catalytic activity">
    <reaction evidence="12">
        <text>5-amino-6-(5-phospho-D-ribitylamino)uracil + NADP(+) = 5-amino-6-(5-phospho-D-ribosylamino)uracil + NADPH + H(+)</text>
        <dbReference type="Rhea" id="RHEA:17845"/>
        <dbReference type="ChEBI" id="CHEBI:15378"/>
        <dbReference type="ChEBI" id="CHEBI:57783"/>
        <dbReference type="ChEBI" id="CHEBI:58349"/>
        <dbReference type="ChEBI" id="CHEBI:58421"/>
        <dbReference type="ChEBI" id="CHEBI:58453"/>
        <dbReference type="EC" id="1.1.1.193"/>
    </reaction>
</comment>
<feature type="binding site" evidence="14">
    <location>
        <position position="202"/>
    </location>
    <ligand>
        <name>NADP(+)</name>
        <dbReference type="ChEBI" id="CHEBI:58349"/>
    </ligand>
</feature>
<evidence type="ECO:0000256" key="10">
    <source>
        <dbReference type="ARBA" id="ARBA00023002"/>
    </source>
</evidence>
<evidence type="ECO:0000256" key="14">
    <source>
        <dbReference type="PIRSR" id="PIRSR006769-2"/>
    </source>
</evidence>
<evidence type="ECO:0000256" key="13">
    <source>
        <dbReference type="PIRSR" id="PIRSR006769-1"/>
    </source>
</evidence>
<dbReference type="GO" id="GO:0009231">
    <property type="term" value="P:riboflavin biosynthetic process"/>
    <property type="evidence" value="ECO:0007669"/>
    <property type="project" value="UniProtKB-UniPathway"/>
</dbReference>
<feature type="binding site" evidence="15">
    <location>
        <position position="77"/>
    </location>
    <ligand>
        <name>Zn(2+)</name>
        <dbReference type="ChEBI" id="CHEBI:29105"/>
        <note>catalytic</note>
    </ligand>
</feature>
<organism evidence="17 18">
    <name type="scientific">Raineya orbicola</name>
    <dbReference type="NCBI Taxonomy" id="2016530"/>
    <lineage>
        <taxon>Bacteria</taxon>
        <taxon>Pseudomonadati</taxon>
        <taxon>Bacteroidota</taxon>
        <taxon>Cytophagia</taxon>
        <taxon>Cytophagales</taxon>
        <taxon>Raineyaceae</taxon>
        <taxon>Raineya</taxon>
    </lineage>
</organism>
<dbReference type="InterPro" id="IPR024072">
    <property type="entry name" value="DHFR-like_dom_sf"/>
</dbReference>
<feature type="binding site" evidence="14">
    <location>
        <position position="206"/>
    </location>
    <ligand>
        <name>substrate</name>
    </ligand>
</feature>
<dbReference type="PROSITE" id="PS51747">
    <property type="entry name" value="CYT_DCMP_DEAMINASES_2"/>
    <property type="match status" value="1"/>
</dbReference>
<evidence type="ECO:0000256" key="2">
    <source>
        <dbReference type="ARBA" id="ARBA00004882"/>
    </source>
</evidence>
<gene>
    <name evidence="17" type="ORF">Rain11_0468</name>
</gene>
<feature type="binding site" evidence="15">
    <location>
        <position position="50"/>
    </location>
    <ligand>
        <name>Zn(2+)</name>
        <dbReference type="ChEBI" id="CHEBI:29105"/>
        <note>catalytic</note>
    </ligand>
</feature>
<comment type="cofactor">
    <cofactor evidence="12 15">
        <name>Zn(2+)</name>
        <dbReference type="ChEBI" id="CHEBI:29105"/>
    </cofactor>
    <text evidence="12 15">Binds 1 zinc ion.</text>
</comment>
<feature type="binding site" evidence="14">
    <location>
        <position position="172"/>
    </location>
    <ligand>
        <name>NADP(+)</name>
        <dbReference type="ChEBI" id="CHEBI:58349"/>
    </ligand>
</feature>
<dbReference type="InterPro" id="IPR004794">
    <property type="entry name" value="Eubact_RibD"/>
</dbReference>
<evidence type="ECO:0000256" key="11">
    <source>
        <dbReference type="ARBA" id="ARBA00023268"/>
    </source>
</evidence>
<feature type="binding site" evidence="14">
    <location>
        <position position="198"/>
    </location>
    <ligand>
        <name>NADP(+)</name>
        <dbReference type="ChEBI" id="CHEBI:58349"/>
    </ligand>
</feature>
<reference evidence="17 18" key="1">
    <citation type="submission" date="2017-06" db="EMBL/GenBank/DDBJ databases">
        <title>Raineya orbicola gen. nov., sp. nov. a slightly thermophilic bacterium of the phylum Bacteroidetes and the description of Raineyaceae fam. nov.</title>
        <authorList>
            <person name="Albuquerque L."/>
            <person name="Polonia A.R.M."/>
            <person name="Barroso C."/>
            <person name="Froufe H.J.C."/>
            <person name="Lage O."/>
            <person name="Lobo-Da-Cunha A."/>
            <person name="Egas C."/>
            <person name="Da Costa M.S."/>
        </authorList>
    </citation>
    <scope>NUCLEOTIDE SEQUENCE [LARGE SCALE GENOMIC DNA]</scope>
    <source>
        <strain evidence="17 18">SPSPC-11</strain>
    </source>
</reference>
<feature type="binding site" evidence="14">
    <location>
        <position position="170"/>
    </location>
    <ligand>
        <name>substrate</name>
    </ligand>
</feature>
<feature type="binding site" evidence="15">
    <location>
        <position position="86"/>
    </location>
    <ligand>
        <name>Zn(2+)</name>
        <dbReference type="ChEBI" id="CHEBI:29105"/>
        <note>catalytic</note>
    </ligand>
</feature>
<dbReference type="RefSeq" id="WP_243390528.1">
    <property type="nucleotide sequence ID" value="NZ_NKXO01000005.1"/>
</dbReference>
<keyword evidence="8 12" id="KW-0862">Zinc</keyword>
<name>A0A2N3IJW7_9BACT</name>
<keyword evidence="18" id="KW-1185">Reference proteome</keyword>
<dbReference type="GO" id="GO:0008270">
    <property type="term" value="F:zinc ion binding"/>
    <property type="evidence" value="ECO:0007669"/>
    <property type="project" value="InterPro"/>
</dbReference>
<dbReference type="AlphaFoldDB" id="A0A2N3IJW7"/>
<dbReference type="Pfam" id="PF01872">
    <property type="entry name" value="RibD_C"/>
    <property type="match status" value="1"/>
</dbReference>
<evidence type="ECO:0000313" key="17">
    <source>
        <dbReference type="EMBL" id="PKQ70548.1"/>
    </source>
</evidence>
<feature type="active site" description="Proton donor" evidence="13">
    <location>
        <position position="52"/>
    </location>
</feature>
<dbReference type="InterPro" id="IPR002734">
    <property type="entry name" value="RibDG_C"/>
</dbReference>
<dbReference type="Proteomes" id="UP000233387">
    <property type="component" value="Unassembled WGS sequence"/>
</dbReference>
<dbReference type="InterPro" id="IPR002125">
    <property type="entry name" value="CMP_dCMP_dom"/>
</dbReference>
<keyword evidence="9 12" id="KW-0521">NADP</keyword>
<keyword evidence="7 12" id="KW-0479">Metal-binding</keyword>
<evidence type="ECO:0000256" key="8">
    <source>
        <dbReference type="ARBA" id="ARBA00022833"/>
    </source>
</evidence>